<keyword evidence="3" id="KW-1185">Reference proteome</keyword>
<organism evidence="2 3">
    <name type="scientific">Anopheles culicifacies</name>
    <dbReference type="NCBI Taxonomy" id="139723"/>
    <lineage>
        <taxon>Eukaryota</taxon>
        <taxon>Metazoa</taxon>
        <taxon>Ecdysozoa</taxon>
        <taxon>Arthropoda</taxon>
        <taxon>Hexapoda</taxon>
        <taxon>Insecta</taxon>
        <taxon>Pterygota</taxon>
        <taxon>Neoptera</taxon>
        <taxon>Endopterygota</taxon>
        <taxon>Diptera</taxon>
        <taxon>Nematocera</taxon>
        <taxon>Culicoidea</taxon>
        <taxon>Culicidae</taxon>
        <taxon>Anophelinae</taxon>
        <taxon>Anopheles</taxon>
        <taxon>culicifacies species complex</taxon>
    </lineage>
</organism>
<feature type="region of interest" description="Disordered" evidence="1">
    <location>
        <begin position="58"/>
        <end position="80"/>
    </location>
</feature>
<name>A0A182MGJ8_9DIPT</name>
<accession>A0A182MGJ8</accession>
<reference evidence="3" key="1">
    <citation type="submission" date="2013-09" db="EMBL/GenBank/DDBJ databases">
        <title>The Genome Sequence of Anopheles culicifacies species A.</title>
        <authorList>
            <consortium name="The Broad Institute Genomics Platform"/>
            <person name="Neafsey D.E."/>
            <person name="Besansky N."/>
            <person name="Howell P."/>
            <person name="Walton C."/>
            <person name="Young S.K."/>
            <person name="Zeng Q."/>
            <person name="Gargeya S."/>
            <person name="Fitzgerald M."/>
            <person name="Haas B."/>
            <person name="Abouelleil A."/>
            <person name="Allen A.W."/>
            <person name="Alvarado L."/>
            <person name="Arachchi H.M."/>
            <person name="Berlin A.M."/>
            <person name="Chapman S.B."/>
            <person name="Gainer-Dewar J."/>
            <person name="Goldberg J."/>
            <person name="Griggs A."/>
            <person name="Gujja S."/>
            <person name="Hansen M."/>
            <person name="Howarth C."/>
            <person name="Imamovic A."/>
            <person name="Ireland A."/>
            <person name="Larimer J."/>
            <person name="McCowan C."/>
            <person name="Murphy C."/>
            <person name="Pearson M."/>
            <person name="Poon T.W."/>
            <person name="Priest M."/>
            <person name="Roberts A."/>
            <person name="Saif S."/>
            <person name="Shea T."/>
            <person name="Sisk P."/>
            <person name="Sykes S."/>
            <person name="Wortman J."/>
            <person name="Nusbaum C."/>
            <person name="Birren B."/>
        </authorList>
    </citation>
    <scope>NUCLEOTIDE SEQUENCE [LARGE SCALE GENOMIC DNA]</scope>
    <source>
        <strain evidence="3">A-37</strain>
    </source>
</reference>
<evidence type="ECO:0000313" key="3">
    <source>
        <dbReference type="Proteomes" id="UP000075883"/>
    </source>
</evidence>
<reference evidence="2" key="2">
    <citation type="submission" date="2020-05" db="UniProtKB">
        <authorList>
            <consortium name="EnsemblMetazoa"/>
        </authorList>
    </citation>
    <scope>IDENTIFICATION</scope>
    <source>
        <strain evidence="2">A-37</strain>
    </source>
</reference>
<dbReference type="VEuPathDB" id="VectorBase:ACUA017769"/>
<sequence length="156" mass="17298">MYRRKRYSTPSSFNITLLNGFPANDDKQSNNTIRTATVRNLPATVFLCEATFSWPKTSTGATGHKKNPPRNEEMGQPGSVSAIRSRRIFVPWDSVRLGSGTPTCAESVMRWTDSLHTPYTPVSACTFPRNAVQHGTLIEMQSVALSIGFRCDDDNV</sequence>
<dbReference type="Proteomes" id="UP000075883">
    <property type="component" value="Unassembled WGS sequence"/>
</dbReference>
<protein>
    <submittedName>
        <fullName evidence="2">Uncharacterized protein</fullName>
    </submittedName>
</protein>
<dbReference type="AlphaFoldDB" id="A0A182MGJ8"/>
<evidence type="ECO:0000313" key="2">
    <source>
        <dbReference type="EnsemblMetazoa" id="ACUA017769-PA"/>
    </source>
</evidence>
<dbReference type="EMBL" id="AXCM01006691">
    <property type="status" value="NOT_ANNOTATED_CDS"/>
    <property type="molecule type" value="Genomic_DNA"/>
</dbReference>
<evidence type="ECO:0000256" key="1">
    <source>
        <dbReference type="SAM" id="MobiDB-lite"/>
    </source>
</evidence>
<proteinExistence type="predicted"/>
<dbReference type="EnsemblMetazoa" id="ACUA017769-RA">
    <property type="protein sequence ID" value="ACUA017769-PA"/>
    <property type="gene ID" value="ACUA017769"/>
</dbReference>